<keyword evidence="3" id="KW-1185">Reference proteome</keyword>
<accession>A0A0M4QZ41</accession>
<evidence type="ECO:0000313" key="3">
    <source>
        <dbReference type="Proteomes" id="UP000062833"/>
    </source>
</evidence>
<dbReference type="RefSeq" id="WP_157374966.1">
    <property type="nucleotide sequence ID" value="NZ_CP012677.1"/>
</dbReference>
<dbReference type="InterPro" id="IPR011335">
    <property type="entry name" value="Restrct_endonuc-II-like"/>
</dbReference>
<evidence type="ECO:0000259" key="1">
    <source>
        <dbReference type="Pfam" id="PF04480"/>
    </source>
</evidence>
<dbReference type="KEGG" id="aaq:AOC05_10950"/>
<evidence type="ECO:0000313" key="2">
    <source>
        <dbReference type="EMBL" id="ALE92702.1"/>
    </source>
</evidence>
<feature type="domain" description="DUF559" evidence="1">
    <location>
        <begin position="240"/>
        <end position="297"/>
    </location>
</feature>
<proteinExistence type="predicted"/>
<gene>
    <name evidence="2" type="ORF">AOC05_10950</name>
</gene>
<dbReference type="InterPro" id="IPR007569">
    <property type="entry name" value="DUF559"/>
</dbReference>
<dbReference type="PATRIC" id="fig|656366.3.peg.2362"/>
<dbReference type="Gene3D" id="3.40.960.10">
    <property type="entry name" value="VSR Endonuclease"/>
    <property type="match status" value="1"/>
</dbReference>
<dbReference type="AlphaFoldDB" id="A0A0M4QZ41"/>
<dbReference type="SUPFAM" id="SSF52980">
    <property type="entry name" value="Restriction endonuclease-like"/>
    <property type="match status" value="1"/>
</dbReference>
<dbReference type="Proteomes" id="UP000062833">
    <property type="component" value="Chromosome"/>
</dbReference>
<organism evidence="2 3">
    <name type="scientific">Arthrobacter alpinus</name>
    <dbReference type="NCBI Taxonomy" id="656366"/>
    <lineage>
        <taxon>Bacteria</taxon>
        <taxon>Bacillati</taxon>
        <taxon>Actinomycetota</taxon>
        <taxon>Actinomycetes</taxon>
        <taxon>Micrococcales</taxon>
        <taxon>Micrococcaceae</taxon>
        <taxon>Arthrobacter</taxon>
    </lineage>
</organism>
<reference evidence="3" key="1">
    <citation type="submission" date="2015-09" db="EMBL/GenBank/DDBJ databases">
        <title>Complete genome of Arthrobacter alpinus strain R3.8.</title>
        <authorList>
            <person name="See-Too W.S."/>
            <person name="Chan K.G."/>
        </authorList>
    </citation>
    <scope>NUCLEOTIDE SEQUENCE [LARGE SCALE GENOMIC DNA]</scope>
    <source>
        <strain evidence="3">R3.8</strain>
    </source>
</reference>
<dbReference type="EMBL" id="CP012677">
    <property type="protein sequence ID" value="ALE92702.1"/>
    <property type="molecule type" value="Genomic_DNA"/>
</dbReference>
<dbReference type="Pfam" id="PF04480">
    <property type="entry name" value="DUF559"/>
    <property type="match status" value="1"/>
</dbReference>
<protein>
    <recommendedName>
        <fullName evidence="1">DUF559 domain-containing protein</fullName>
    </recommendedName>
</protein>
<sequence length="311" mass="34558">MESSQSLPENLQGRSFTLDESDACGVSRRQIEKSGLVAPSRGIRVPWGIEQELADRIRPILELTPDAVASHTTAALLWGIPLPPRLHGSFEVHLSRESSRRAARRIGVSGHHPRFKPGDVMWIHGLAGTSPLRTLLDLSPMLTVEEWVAAGDYLVCEHERSFGPKRTAMVKLDVLKEAVHREFRRRGILTAREALELIRVGADSPPETFLRLSLERAGITELTLNYVVLDANGDEASWPDLAVPKWKVAIEYDGEHHLGAKQQAIDAARDKLMAVLGWRQVRITKDMLDNDGDRTAVALVLAALHAHGWTR</sequence>
<name>A0A0M4QZ41_9MICC</name>
<dbReference type="OrthoDB" id="3234479at2"/>